<dbReference type="Proteomes" id="UP000483432">
    <property type="component" value="Unassembled WGS sequence"/>
</dbReference>
<sequence length="177" mass="18346">MDKSMLIGIVAGAVAVTAVGGFAGYKALKGPEYAEVISAKEVTEKVRTPREECRDVAVSHQAPVKDEHRIAGTAIGAVLGGVLGNQVGGGKGKTLATVAGAAGGGYAGNKVQENMQQSDQVTEMKTRCKTVYDSSTKSLGYDVTYMLGEKQGVVRMDHNPGQRIPVKSGQLVLAPGV</sequence>
<reference evidence="4 5" key="1">
    <citation type="submission" date="2019-09" db="EMBL/GenBank/DDBJ databases">
        <title>H2 Metabolism Revealed by Metagenomic Analysis in Subglacial Sediment of East Antarctica.</title>
        <authorList>
            <person name="Yang Z."/>
            <person name="Zhang Y."/>
            <person name="Lv Y."/>
            <person name="Yan W."/>
            <person name="Xiao X."/>
            <person name="Sun B."/>
            <person name="Ma H."/>
        </authorList>
    </citation>
    <scope>NUCLEOTIDE SEQUENCE [LARGE SCALE GENOMIC DNA]</scope>
    <source>
        <strain evidence="4">Bin2_2</strain>
    </source>
</reference>
<dbReference type="NCBIfam" id="NF008437">
    <property type="entry name" value="PRK11280.1"/>
    <property type="match status" value="1"/>
</dbReference>
<dbReference type="PANTHER" id="PTHR35603">
    <property type="match status" value="1"/>
</dbReference>
<evidence type="ECO:0000256" key="2">
    <source>
        <dbReference type="ARBA" id="ARBA00023136"/>
    </source>
</evidence>
<dbReference type="GO" id="GO:0019867">
    <property type="term" value="C:outer membrane"/>
    <property type="evidence" value="ECO:0007669"/>
    <property type="project" value="InterPro"/>
</dbReference>
<dbReference type="PANTHER" id="PTHR35603:SF2">
    <property type="entry name" value="OUTER MEMBRANE LIPOPROTEIN"/>
    <property type="match status" value="1"/>
</dbReference>
<protein>
    <submittedName>
        <fullName evidence="4">Glycine zipper 2TM domain-containing protein</fullName>
    </submittedName>
</protein>
<evidence type="ECO:0000313" key="5">
    <source>
        <dbReference type="Proteomes" id="UP000483432"/>
    </source>
</evidence>
<evidence type="ECO:0000313" key="4">
    <source>
        <dbReference type="EMBL" id="NDP48975.1"/>
    </source>
</evidence>
<dbReference type="InterPro" id="IPR008816">
    <property type="entry name" value="Gly_zipper_2TM_dom"/>
</dbReference>
<keyword evidence="2" id="KW-0472">Membrane</keyword>
<comment type="caution">
    <text evidence="4">The sequence shown here is derived from an EMBL/GenBank/DDBJ whole genome shotgun (WGS) entry which is preliminary data.</text>
</comment>
<name>A0A7C9P8W6_9PROT</name>
<proteinExistence type="predicted"/>
<feature type="domain" description="Glycine zipper 2TM" evidence="3">
    <location>
        <begin position="71"/>
        <end position="112"/>
    </location>
</feature>
<dbReference type="EMBL" id="JAAFGW010000188">
    <property type="protein sequence ID" value="NDP48975.1"/>
    <property type="molecule type" value="Genomic_DNA"/>
</dbReference>
<accession>A0A7C9P8W6</accession>
<dbReference type="Pfam" id="PF05433">
    <property type="entry name" value="Rick_17kDa_Anti"/>
    <property type="match status" value="1"/>
</dbReference>
<dbReference type="InterPro" id="IPR051407">
    <property type="entry name" value="Bact_OM_lipoprot/Surf_antigen"/>
</dbReference>
<evidence type="ECO:0000256" key="1">
    <source>
        <dbReference type="ARBA" id="ARBA00004370"/>
    </source>
</evidence>
<gene>
    <name evidence="4" type="ORF">GZ085_11445</name>
</gene>
<comment type="subcellular location">
    <subcellularLocation>
        <location evidence="1">Membrane</location>
    </subcellularLocation>
</comment>
<dbReference type="AlphaFoldDB" id="A0A7C9P8W6"/>
<evidence type="ECO:0000259" key="3">
    <source>
        <dbReference type="Pfam" id="PF05433"/>
    </source>
</evidence>
<organism evidence="4 5">
    <name type="scientific">Sulfuriferula multivorans</name>
    <dbReference type="NCBI Taxonomy" id="1559896"/>
    <lineage>
        <taxon>Bacteria</taxon>
        <taxon>Pseudomonadati</taxon>
        <taxon>Pseudomonadota</taxon>
        <taxon>Betaproteobacteria</taxon>
        <taxon>Nitrosomonadales</taxon>
        <taxon>Sulfuricellaceae</taxon>
        <taxon>Sulfuriferula</taxon>
    </lineage>
</organism>